<evidence type="ECO:0000256" key="1">
    <source>
        <dbReference type="SAM" id="MobiDB-lite"/>
    </source>
</evidence>
<dbReference type="PANTHER" id="PTHR45737">
    <property type="entry name" value="VON WILLEBRAND FACTOR A DOMAIN-CONTAINING PROTEIN 5A"/>
    <property type="match status" value="1"/>
</dbReference>
<reference evidence="3 4" key="1">
    <citation type="submission" date="2019-02" db="EMBL/GenBank/DDBJ databases">
        <title>Deep-cultivation of Planctomycetes and their phenomic and genomic characterization uncovers novel biology.</title>
        <authorList>
            <person name="Wiegand S."/>
            <person name="Jogler M."/>
            <person name="Boedeker C."/>
            <person name="Pinto D."/>
            <person name="Vollmers J."/>
            <person name="Rivas-Marin E."/>
            <person name="Kohn T."/>
            <person name="Peeters S.H."/>
            <person name="Heuer A."/>
            <person name="Rast P."/>
            <person name="Oberbeckmann S."/>
            <person name="Bunk B."/>
            <person name="Jeske O."/>
            <person name="Meyerdierks A."/>
            <person name="Storesund J.E."/>
            <person name="Kallscheuer N."/>
            <person name="Luecker S."/>
            <person name="Lage O.M."/>
            <person name="Pohl T."/>
            <person name="Merkel B.J."/>
            <person name="Hornburger P."/>
            <person name="Mueller R.-W."/>
            <person name="Bruemmer F."/>
            <person name="Labrenz M."/>
            <person name="Spormann A.M."/>
            <person name="Op den Camp H."/>
            <person name="Overmann J."/>
            <person name="Amann R."/>
            <person name="Jetten M.S.M."/>
            <person name="Mascher T."/>
            <person name="Medema M.H."/>
            <person name="Devos D.P."/>
            <person name="Kaster A.-K."/>
            <person name="Ovreas L."/>
            <person name="Rohde M."/>
            <person name="Galperin M.Y."/>
            <person name="Jogler C."/>
        </authorList>
    </citation>
    <scope>NUCLEOTIDE SEQUENCE [LARGE SCALE GENOMIC DNA]</scope>
    <source>
        <strain evidence="3 4">Pla85_3_4</strain>
    </source>
</reference>
<keyword evidence="4" id="KW-1185">Reference proteome</keyword>
<gene>
    <name evidence="3" type="ORF">Pla8534_06960</name>
</gene>
<dbReference type="OrthoDB" id="288124at2"/>
<dbReference type="Gene3D" id="3.40.50.410">
    <property type="entry name" value="von Willebrand factor, type A domain"/>
    <property type="match status" value="1"/>
</dbReference>
<dbReference type="PANTHER" id="PTHR45737:SF6">
    <property type="entry name" value="VON WILLEBRAND FACTOR A DOMAIN-CONTAINING PROTEIN 5A"/>
    <property type="match status" value="1"/>
</dbReference>
<dbReference type="KEGG" id="lcre:Pla8534_06960"/>
<evidence type="ECO:0000313" key="4">
    <source>
        <dbReference type="Proteomes" id="UP000317648"/>
    </source>
</evidence>
<name>A0A518DM73_9BACT</name>
<dbReference type="InterPro" id="IPR036465">
    <property type="entry name" value="vWFA_dom_sf"/>
</dbReference>
<proteinExistence type="predicted"/>
<dbReference type="AlphaFoldDB" id="A0A518DM73"/>
<evidence type="ECO:0008006" key="5">
    <source>
        <dbReference type="Google" id="ProtNLM"/>
    </source>
</evidence>
<dbReference type="SUPFAM" id="SSF53300">
    <property type="entry name" value="vWA-like"/>
    <property type="match status" value="1"/>
</dbReference>
<keyword evidence="2" id="KW-1133">Transmembrane helix</keyword>
<dbReference type="EMBL" id="CP036433">
    <property type="protein sequence ID" value="QDU92923.1"/>
    <property type="molecule type" value="Genomic_DNA"/>
</dbReference>
<feature type="transmembrane region" description="Helical" evidence="2">
    <location>
        <begin position="69"/>
        <end position="91"/>
    </location>
</feature>
<organism evidence="3 4">
    <name type="scientific">Lignipirellula cremea</name>
    <dbReference type="NCBI Taxonomy" id="2528010"/>
    <lineage>
        <taxon>Bacteria</taxon>
        <taxon>Pseudomonadati</taxon>
        <taxon>Planctomycetota</taxon>
        <taxon>Planctomycetia</taxon>
        <taxon>Pirellulales</taxon>
        <taxon>Pirellulaceae</taxon>
        <taxon>Lignipirellula</taxon>
    </lineage>
</organism>
<dbReference type="Proteomes" id="UP000317648">
    <property type="component" value="Chromosome"/>
</dbReference>
<accession>A0A518DM73</accession>
<protein>
    <recommendedName>
        <fullName evidence="5">VWFA domain-containing protein</fullName>
    </recommendedName>
</protein>
<evidence type="ECO:0000256" key="2">
    <source>
        <dbReference type="SAM" id="Phobius"/>
    </source>
</evidence>
<evidence type="ECO:0000313" key="3">
    <source>
        <dbReference type="EMBL" id="QDU92923.1"/>
    </source>
</evidence>
<keyword evidence="2" id="KW-0472">Membrane</keyword>
<sequence>MAVGDASPRKRSQPVAPAAGSRPVPRQPAPAKPRPPVEPAPSEPENDEDYYYEEEALERRSWVRSVPGWAVSMLFHVVLILVLANVSLSALSENEISALTIAPQSDEVLETVEPLEFEQQELDVMEEIEMPSIDYADAGLASFGDLSAPTELPSQAISVGSGAESTMQEVGALFEAGGEGLSDHGVGDGGAEFFGVKAGGRRFVFLVDSSKSMGGGKFEAACQELLYAISKLEKDQYFYIIFFDHDAARMTLTPGGPPETRCVPATRENMLACQRWVSTVELELKTNVYESFVYALDLLPDAIYVLTDGVFSDRRQLDNLLKSENVLDDVIDGKRPKVAIHTVGFYSRDGEEVLSTISREYGGVYRFVPKPPKIPKR</sequence>
<feature type="compositionally biased region" description="Pro residues" evidence="1">
    <location>
        <begin position="25"/>
        <end position="42"/>
    </location>
</feature>
<keyword evidence="2" id="KW-0812">Transmembrane</keyword>
<feature type="region of interest" description="Disordered" evidence="1">
    <location>
        <begin position="1"/>
        <end position="47"/>
    </location>
</feature>